<gene>
    <name evidence="1" type="ORF">RUMCAL_00735</name>
</gene>
<comment type="caution">
    <text evidence="1">The sequence shown here is derived from an EMBL/GenBank/DDBJ whole genome shotgun (WGS) entry which is preliminary data.</text>
</comment>
<dbReference type="PATRIC" id="fig|411473.3.peg.587"/>
<sequence length="47" mass="5705">MSLFPFVVYIIPHFKCNVNIFFQKFYSILFVLNNEKEIRAFAFYSFA</sequence>
<proteinExistence type="predicted"/>
<dbReference type="AlphaFoldDB" id="U2MBX8"/>
<organism evidence="1 2">
    <name type="scientific">Ruminococcus callidus ATCC 27760</name>
    <dbReference type="NCBI Taxonomy" id="411473"/>
    <lineage>
        <taxon>Bacteria</taxon>
        <taxon>Bacillati</taxon>
        <taxon>Bacillota</taxon>
        <taxon>Clostridia</taxon>
        <taxon>Eubacteriales</taxon>
        <taxon>Oscillospiraceae</taxon>
        <taxon>Ruminococcus</taxon>
    </lineage>
</organism>
<keyword evidence="2" id="KW-1185">Reference proteome</keyword>
<evidence type="ECO:0000313" key="1">
    <source>
        <dbReference type="EMBL" id="ERJ96808.1"/>
    </source>
</evidence>
<dbReference type="Proteomes" id="UP000016662">
    <property type="component" value="Unassembled WGS sequence"/>
</dbReference>
<name>U2MBX8_9FIRM</name>
<dbReference type="EMBL" id="AWVF01000093">
    <property type="protein sequence ID" value="ERJ96808.1"/>
    <property type="molecule type" value="Genomic_DNA"/>
</dbReference>
<reference evidence="1 2" key="1">
    <citation type="submission" date="2013-07" db="EMBL/GenBank/DDBJ databases">
        <authorList>
            <person name="Weinstock G."/>
            <person name="Sodergren E."/>
            <person name="Wylie T."/>
            <person name="Fulton L."/>
            <person name="Fulton R."/>
            <person name="Fronick C."/>
            <person name="O'Laughlin M."/>
            <person name="Godfrey J."/>
            <person name="Miner T."/>
            <person name="Herter B."/>
            <person name="Appelbaum E."/>
            <person name="Cordes M."/>
            <person name="Lek S."/>
            <person name="Wollam A."/>
            <person name="Pepin K.H."/>
            <person name="Palsikar V.B."/>
            <person name="Mitreva M."/>
            <person name="Wilson R.K."/>
        </authorList>
    </citation>
    <scope>NUCLEOTIDE SEQUENCE [LARGE SCALE GENOMIC DNA]</scope>
    <source>
        <strain evidence="1 2">ATCC 27760</strain>
    </source>
</reference>
<accession>U2MBX8</accession>
<dbReference type="HOGENOM" id="CLU_3172821_0_0_9"/>
<protein>
    <submittedName>
        <fullName evidence="1">Uncharacterized protein</fullName>
    </submittedName>
</protein>
<evidence type="ECO:0000313" key="2">
    <source>
        <dbReference type="Proteomes" id="UP000016662"/>
    </source>
</evidence>